<dbReference type="InterPro" id="IPR000719">
    <property type="entry name" value="Prot_kinase_dom"/>
</dbReference>
<dbReference type="EMBL" id="JADBDY010000001">
    <property type="protein sequence ID" value="MBE1457697.1"/>
    <property type="molecule type" value="Genomic_DNA"/>
</dbReference>
<dbReference type="PANTHER" id="PTHR43671">
    <property type="entry name" value="SERINE/THREONINE-PROTEIN KINASE NEK"/>
    <property type="match status" value="1"/>
</dbReference>
<keyword evidence="6 7" id="KW-0067">ATP-binding</keyword>
<feature type="domain" description="Protein kinase" evidence="10">
    <location>
        <begin position="17"/>
        <end position="266"/>
    </location>
</feature>
<feature type="transmembrane region" description="Helical" evidence="9">
    <location>
        <begin position="722"/>
        <end position="744"/>
    </location>
</feature>
<dbReference type="SUPFAM" id="SSF56112">
    <property type="entry name" value="Protein kinase-like (PK-like)"/>
    <property type="match status" value="1"/>
</dbReference>
<dbReference type="CDD" id="cd14014">
    <property type="entry name" value="STKc_PknB_like"/>
    <property type="match status" value="1"/>
</dbReference>
<dbReference type="Pfam" id="PF00069">
    <property type="entry name" value="Pkinase"/>
    <property type="match status" value="1"/>
</dbReference>
<evidence type="ECO:0000256" key="3">
    <source>
        <dbReference type="ARBA" id="ARBA00022679"/>
    </source>
</evidence>
<gene>
    <name evidence="11" type="ORF">H4W79_001911</name>
</gene>
<keyword evidence="9" id="KW-1133">Transmembrane helix</keyword>
<dbReference type="SMART" id="SM00220">
    <property type="entry name" value="S_TKc"/>
    <property type="match status" value="1"/>
</dbReference>
<protein>
    <recommendedName>
        <fullName evidence="2">non-specific serine/threonine protein kinase</fullName>
        <ecNumber evidence="2">2.7.11.1</ecNumber>
    </recommendedName>
</protein>
<feature type="compositionally biased region" description="Low complexity" evidence="8">
    <location>
        <begin position="392"/>
        <end position="408"/>
    </location>
</feature>
<keyword evidence="9" id="KW-0812">Transmembrane</keyword>
<evidence type="ECO:0000313" key="11">
    <source>
        <dbReference type="EMBL" id="MBE1457697.1"/>
    </source>
</evidence>
<evidence type="ECO:0000259" key="10">
    <source>
        <dbReference type="PROSITE" id="PS50011"/>
    </source>
</evidence>
<dbReference type="InterPro" id="IPR011009">
    <property type="entry name" value="Kinase-like_dom_sf"/>
</dbReference>
<reference evidence="11 12" key="1">
    <citation type="submission" date="2020-10" db="EMBL/GenBank/DDBJ databases">
        <title>Sequencing the genomes of 1000 actinobacteria strains.</title>
        <authorList>
            <person name="Klenk H.-P."/>
        </authorList>
    </citation>
    <scope>NUCLEOTIDE SEQUENCE [LARGE SCALE GENOMIC DNA]</scope>
    <source>
        <strain evidence="11 12">DSM 45157</strain>
    </source>
</reference>
<feature type="region of interest" description="Disordered" evidence="8">
    <location>
        <begin position="267"/>
        <end position="416"/>
    </location>
</feature>
<keyword evidence="12" id="KW-1185">Reference proteome</keyword>
<dbReference type="Gene3D" id="3.30.200.20">
    <property type="entry name" value="Phosphorylase Kinase, domain 1"/>
    <property type="match status" value="1"/>
</dbReference>
<dbReference type="EC" id="2.7.11.1" evidence="2"/>
<evidence type="ECO:0000256" key="5">
    <source>
        <dbReference type="ARBA" id="ARBA00022777"/>
    </source>
</evidence>
<evidence type="ECO:0000313" key="12">
    <source>
        <dbReference type="Proteomes" id="UP000598217"/>
    </source>
</evidence>
<name>A0ABR9HFF2_9ACTN</name>
<sequence length="788" mass="83169">MDDPQNQGSEAEEVGGYRLTRSLGRGGFGEVFLGEAEDGTRAAVKLLHASWAGDEDMRRRFAAEVDQARKVSGFCVAAILDADPTADRPWIATEYIDGPTLQSSVETDGPRAGVELQRLAVGTATALAAIHAAGVVHRDLKPENIMLAPDGPRVIDFGIARAVETTSVTASGVVGTIGYMAPEQLEGARLTSAVDVFSWASVMVFAATGREAFPGPTQASRIARILGGAPDLGGLEGPFADALRGCLDKDPGGRPDAESLMRLLIAAPSGGGPARGPNRTGGHAHTTPAPAPDHEATTLTPAPDHEAASVAPRSDDRTRIGVDRTRVAGHPPLGVVPVDPTRVAPPAKADPTRAYTRVASQEAPAAPPAQAPHTPAPHASGHYGQGAPGPDPSGSGHHGYGPYASGPHTSASGHTGGVPPYHFAGVRFVDPGSLAEALQQNWNAAVQLFNDPAERAALGAWIMDDLRDTTIDRSLFRREVRDANLAVASFVAQVRPDLPPIFRGRGVSVAELKELFADPRPLLTGAPMSNELVLLARPEVLSTMNAHHAPEPGAHQRLAEELYRAERAGTALHEHLSRELAGWRSTRPNVNPALVLAFLLNPEGVTPPGTGGDAGAAEWVDILWQRVTDAANPDSAGYAAAVYGAMNTIRALAQQRRYWEDRYSEVSGTHEALQEKVRFQERLSAWTRWCRYGIVALPVGFVLDAAADAGNMALVVSLIGTLLIYAGLFALLGAFGSAVTNVVMCGDAKRRSQRIMELSNSGHQLPQLTSGVNRIRSDLAQARRITAG</sequence>
<organism evidence="11 12">
    <name type="scientific">Nocardiopsis terrae</name>
    <dbReference type="NCBI Taxonomy" id="372655"/>
    <lineage>
        <taxon>Bacteria</taxon>
        <taxon>Bacillati</taxon>
        <taxon>Actinomycetota</taxon>
        <taxon>Actinomycetes</taxon>
        <taxon>Streptosporangiales</taxon>
        <taxon>Nocardiopsidaceae</taxon>
        <taxon>Nocardiopsis</taxon>
    </lineage>
</organism>
<dbReference type="PROSITE" id="PS00108">
    <property type="entry name" value="PROTEIN_KINASE_ST"/>
    <property type="match status" value="1"/>
</dbReference>
<dbReference type="InterPro" id="IPR050660">
    <property type="entry name" value="NEK_Ser/Thr_kinase"/>
</dbReference>
<comment type="caution">
    <text evidence="11">The sequence shown here is derived from an EMBL/GenBank/DDBJ whole genome shotgun (WGS) entry which is preliminary data.</text>
</comment>
<keyword evidence="3" id="KW-0808">Transferase</keyword>
<dbReference type="PANTHER" id="PTHR43671:SF13">
    <property type="entry name" value="SERINE_THREONINE-PROTEIN KINASE NEK2"/>
    <property type="match status" value="1"/>
</dbReference>
<feature type="compositionally biased region" description="Basic and acidic residues" evidence="8">
    <location>
        <begin position="303"/>
        <end position="326"/>
    </location>
</feature>
<evidence type="ECO:0000256" key="7">
    <source>
        <dbReference type="PROSITE-ProRule" id="PRU10141"/>
    </source>
</evidence>
<keyword evidence="9" id="KW-0472">Membrane</keyword>
<dbReference type="PROSITE" id="PS00107">
    <property type="entry name" value="PROTEIN_KINASE_ATP"/>
    <property type="match status" value="1"/>
</dbReference>
<dbReference type="Proteomes" id="UP000598217">
    <property type="component" value="Unassembled WGS sequence"/>
</dbReference>
<dbReference type="Gene3D" id="1.10.510.10">
    <property type="entry name" value="Transferase(Phosphotransferase) domain 1"/>
    <property type="match status" value="1"/>
</dbReference>
<comment type="similarity">
    <text evidence="1">Belongs to the protein kinase superfamily. NEK Ser/Thr protein kinase family. NIMA subfamily.</text>
</comment>
<evidence type="ECO:0000256" key="1">
    <source>
        <dbReference type="ARBA" id="ARBA00010886"/>
    </source>
</evidence>
<keyword evidence="4 7" id="KW-0547">Nucleotide-binding</keyword>
<dbReference type="RefSeq" id="WP_229826194.1">
    <property type="nucleotide sequence ID" value="NZ_BMXJ01000004.1"/>
</dbReference>
<evidence type="ECO:0000256" key="2">
    <source>
        <dbReference type="ARBA" id="ARBA00012513"/>
    </source>
</evidence>
<keyword evidence="5" id="KW-0418">Kinase</keyword>
<dbReference type="InterPro" id="IPR017441">
    <property type="entry name" value="Protein_kinase_ATP_BS"/>
</dbReference>
<dbReference type="InterPro" id="IPR008271">
    <property type="entry name" value="Ser/Thr_kinase_AS"/>
</dbReference>
<evidence type="ECO:0000256" key="4">
    <source>
        <dbReference type="ARBA" id="ARBA00022741"/>
    </source>
</evidence>
<accession>A0ABR9HFF2</accession>
<dbReference type="PROSITE" id="PS50011">
    <property type="entry name" value="PROTEIN_KINASE_DOM"/>
    <property type="match status" value="1"/>
</dbReference>
<evidence type="ECO:0000256" key="9">
    <source>
        <dbReference type="SAM" id="Phobius"/>
    </source>
</evidence>
<evidence type="ECO:0000256" key="6">
    <source>
        <dbReference type="ARBA" id="ARBA00022840"/>
    </source>
</evidence>
<feature type="binding site" evidence="7">
    <location>
        <position position="45"/>
    </location>
    <ligand>
        <name>ATP</name>
        <dbReference type="ChEBI" id="CHEBI:30616"/>
    </ligand>
</feature>
<proteinExistence type="inferred from homology"/>
<evidence type="ECO:0000256" key="8">
    <source>
        <dbReference type="SAM" id="MobiDB-lite"/>
    </source>
</evidence>